<comment type="caution">
    <text evidence="1">The sequence shown here is derived from an EMBL/GenBank/DDBJ whole genome shotgun (WGS) entry which is preliminary data.</text>
</comment>
<dbReference type="Proteomes" id="UP001221757">
    <property type="component" value="Unassembled WGS sequence"/>
</dbReference>
<name>A0AAD7FBM5_MYCRO</name>
<evidence type="ECO:0000313" key="2">
    <source>
        <dbReference type="Proteomes" id="UP001221757"/>
    </source>
</evidence>
<gene>
    <name evidence="1" type="ORF">B0H17DRAFT_15704</name>
</gene>
<dbReference type="AlphaFoldDB" id="A0AAD7FBM5"/>
<organism evidence="1 2">
    <name type="scientific">Mycena rosella</name>
    <name type="common">Pink bonnet</name>
    <name type="synonym">Agaricus rosellus</name>
    <dbReference type="NCBI Taxonomy" id="1033263"/>
    <lineage>
        <taxon>Eukaryota</taxon>
        <taxon>Fungi</taxon>
        <taxon>Dikarya</taxon>
        <taxon>Basidiomycota</taxon>
        <taxon>Agaricomycotina</taxon>
        <taxon>Agaricomycetes</taxon>
        <taxon>Agaricomycetidae</taxon>
        <taxon>Agaricales</taxon>
        <taxon>Marasmiineae</taxon>
        <taxon>Mycenaceae</taxon>
        <taxon>Mycena</taxon>
    </lineage>
</organism>
<keyword evidence="2" id="KW-1185">Reference proteome</keyword>
<accession>A0AAD7FBM5</accession>
<reference evidence="1" key="1">
    <citation type="submission" date="2023-03" db="EMBL/GenBank/DDBJ databases">
        <title>Massive genome expansion in bonnet fungi (Mycena s.s.) driven by repeated elements and novel gene families across ecological guilds.</title>
        <authorList>
            <consortium name="Lawrence Berkeley National Laboratory"/>
            <person name="Harder C.B."/>
            <person name="Miyauchi S."/>
            <person name="Viragh M."/>
            <person name="Kuo A."/>
            <person name="Thoen E."/>
            <person name="Andreopoulos B."/>
            <person name="Lu D."/>
            <person name="Skrede I."/>
            <person name="Drula E."/>
            <person name="Henrissat B."/>
            <person name="Morin E."/>
            <person name="Kohler A."/>
            <person name="Barry K."/>
            <person name="LaButti K."/>
            <person name="Morin E."/>
            <person name="Salamov A."/>
            <person name="Lipzen A."/>
            <person name="Mereny Z."/>
            <person name="Hegedus B."/>
            <person name="Baldrian P."/>
            <person name="Stursova M."/>
            <person name="Weitz H."/>
            <person name="Taylor A."/>
            <person name="Grigoriev I.V."/>
            <person name="Nagy L.G."/>
            <person name="Martin F."/>
            <person name="Kauserud H."/>
        </authorList>
    </citation>
    <scope>NUCLEOTIDE SEQUENCE</scope>
    <source>
        <strain evidence="1">CBHHK067</strain>
    </source>
</reference>
<proteinExistence type="predicted"/>
<evidence type="ECO:0000313" key="1">
    <source>
        <dbReference type="EMBL" id="KAJ7610329.1"/>
    </source>
</evidence>
<protein>
    <submittedName>
        <fullName evidence="1">Uncharacterized protein</fullName>
    </submittedName>
</protein>
<sequence length="231" mass="25222">MPVKAAKFIAGYQSNKETSRLKAAELERDLRGLLAIGGIISPAASRGDCVFELVSLRACHLRGARPQFRSGIASLICDTEKAVRSNRDAAVELAMYASAVDRASAVDNALTRSSSANGALRCIPSVMCLRVLSVFDVLESSSECRYWPLGLPPPHPLSCSSPSYLLPVLGLVFPFSPLSPHLDLVLFSLPSRPRPRSRIFRFGLASAEDLRTFLCDDAEHQLYTVTFSPRR</sequence>
<dbReference type="EMBL" id="JARKIE010001005">
    <property type="protein sequence ID" value="KAJ7610329.1"/>
    <property type="molecule type" value="Genomic_DNA"/>
</dbReference>